<dbReference type="AlphaFoldDB" id="A0A2P5DM56"/>
<keyword evidence="2" id="KW-1185">Reference proteome</keyword>
<accession>A0A2P5DM56</accession>
<evidence type="ECO:0000313" key="2">
    <source>
        <dbReference type="Proteomes" id="UP000237105"/>
    </source>
</evidence>
<dbReference type="PANTHER" id="PTHR34222">
    <property type="entry name" value="GAG_PRE-INTEGRS DOMAIN-CONTAINING PROTEIN"/>
    <property type="match status" value="1"/>
</dbReference>
<sequence length="116" mass="13524">MYYGELTKIFQELDYRVRVIIKDPDDIKIYRNTIEQLRVHIFLARLDEDFDQIRREILHINLLPNLEECYYLIHREAIYGTTLKGDSGTSYGTTLKGDSGTSEACIIVAQIQSNHN</sequence>
<name>A0A2P5DM56_PARAD</name>
<dbReference type="PANTHER" id="PTHR34222:SF43">
    <property type="entry name" value="RETROTRANSPOSON GAG DOMAIN-CONTAINING PROTEIN"/>
    <property type="match status" value="1"/>
</dbReference>
<reference evidence="2" key="1">
    <citation type="submission" date="2016-06" db="EMBL/GenBank/DDBJ databases">
        <title>Parallel loss of symbiosis genes in relatives of nitrogen-fixing non-legume Parasponia.</title>
        <authorList>
            <person name="Van Velzen R."/>
            <person name="Holmer R."/>
            <person name="Bu F."/>
            <person name="Rutten L."/>
            <person name="Van Zeijl A."/>
            <person name="Liu W."/>
            <person name="Santuari L."/>
            <person name="Cao Q."/>
            <person name="Sharma T."/>
            <person name="Shen D."/>
            <person name="Roswanjaya Y."/>
            <person name="Wardhani T."/>
            <person name="Kalhor M.S."/>
            <person name="Jansen J."/>
            <person name="Van den Hoogen J."/>
            <person name="Gungor B."/>
            <person name="Hartog M."/>
            <person name="Hontelez J."/>
            <person name="Verver J."/>
            <person name="Yang W.-C."/>
            <person name="Schijlen E."/>
            <person name="Repin R."/>
            <person name="Schilthuizen M."/>
            <person name="Schranz E."/>
            <person name="Heidstra R."/>
            <person name="Miyata K."/>
            <person name="Fedorova E."/>
            <person name="Kohlen W."/>
            <person name="Bisseling T."/>
            <person name="Smit S."/>
            <person name="Geurts R."/>
        </authorList>
    </citation>
    <scope>NUCLEOTIDE SEQUENCE [LARGE SCALE GENOMIC DNA]</scope>
    <source>
        <strain evidence="2">cv. WU1-14</strain>
    </source>
</reference>
<proteinExistence type="predicted"/>
<dbReference type="Proteomes" id="UP000237105">
    <property type="component" value="Unassembled WGS sequence"/>
</dbReference>
<gene>
    <name evidence="1" type="ORF">PanWU01x14_052140</name>
</gene>
<comment type="caution">
    <text evidence="1">The sequence shown here is derived from an EMBL/GenBank/DDBJ whole genome shotgun (WGS) entry which is preliminary data.</text>
</comment>
<evidence type="ECO:0000313" key="1">
    <source>
        <dbReference type="EMBL" id="PON74382.1"/>
    </source>
</evidence>
<protein>
    <submittedName>
        <fullName evidence="1">Uncharacterized protein</fullName>
    </submittedName>
</protein>
<dbReference type="OrthoDB" id="1190472at2759"/>
<dbReference type="EMBL" id="JXTB01000029">
    <property type="protein sequence ID" value="PON74382.1"/>
    <property type="molecule type" value="Genomic_DNA"/>
</dbReference>
<organism evidence="1 2">
    <name type="scientific">Parasponia andersonii</name>
    <name type="common">Sponia andersonii</name>
    <dbReference type="NCBI Taxonomy" id="3476"/>
    <lineage>
        <taxon>Eukaryota</taxon>
        <taxon>Viridiplantae</taxon>
        <taxon>Streptophyta</taxon>
        <taxon>Embryophyta</taxon>
        <taxon>Tracheophyta</taxon>
        <taxon>Spermatophyta</taxon>
        <taxon>Magnoliopsida</taxon>
        <taxon>eudicotyledons</taxon>
        <taxon>Gunneridae</taxon>
        <taxon>Pentapetalae</taxon>
        <taxon>rosids</taxon>
        <taxon>fabids</taxon>
        <taxon>Rosales</taxon>
        <taxon>Cannabaceae</taxon>
        <taxon>Parasponia</taxon>
    </lineage>
</organism>